<dbReference type="SUPFAM" id="SSF82282">
    <property type="entry name" value="Homocysteine S-methyltransferase"/>
    <property type="match status" value="1"/>
</dbReference>
<dbReference type="Gene3D" id="3.40.50.280">
    <property type="entry name" value="Cobalamin-binding domain"/>
    <property type="match status" value="1"/>
</dbReference>
<dbReference type="NCBIfam" id="TIGR02082">
    <property type="entry name" value="metH"/>
    <property type="match status" value="1"/>
</dbReference>
<comment type="cofactor">
    <cofactor evidence="1">
        <name>Zn(2+)</name>
        <dbReference type="ChEBI" id="CHEBI:29105"/>
    </cofactor>
</comment>
<dbReference type="PANTHER" id="PTHR45833">
    <property type="entry name" value="METHIONINE SYNTHASE"/>
    <property type="match status" value="1"/>
</dbReference>
<keyword evidence="11" id="KW-0479">Metal-binding</keyword>
<evidence type="ECO:0000256" key="9">
    <source>
        <dbReference type="ARBA" id="ARBA00022679"/>
    </source>
</evidence>
<evidence type="ECO:0000256" key="16">
    <source>
        <dbReference type="ARBA" id="ARBA00031040"/>
    </source>
</evidence>
<name>A0A6J7CPT9_9ZZZZ</name>
<evidence type="ECO:0000256" key="17">
    <source>
        <dbReference type="SAM" id="MobiDB-lite"/>
    </source>
</evidence>
<dbReference type="FunFam" id="3.20.20.20:FF:000007">
    <property type="entry name" value="Methionine synthase"/>
    <property type="match status" value="1"/>
</dbReference>
<feature type="domain" description="AdoMet activation" evidence="20">
    <location>
        <begin position="888"/>
        <end position="1175"/>
    </location>
</feature>
<dbReference type="PROSITE" id="PS50974">
    <property type="entry name" value="ADOMET_ACTIVATION"/>
    <property type="match status" value="1"/>
</dbReference>
<dbReference type="InterPro" id="IPR003726">
    <property type="entry name" value="HCY_dom"/>
</dbReference>
<dbReference type="SUPFAM" id="SSF52242">
    <property type="entry name" value="Cobalamin (vitamin B12)-binding domain"/>
    <property type="match status" value="1"/>
</dbReference>
<evidence type="ECO:0000259" key="21">
    <source>
        <dbReference type="PROSITE" id="PS51332"/>
    </source>
</evidence>
<dbReference type="InterPro" id="IPR036589">
    <property type="entry name" value="HCY_dom_sf"/>
</dbReference>
<comment type="pathway">
    <text evidence="3">Amino-acid biosynthesis; L-methionine biosynthesis via de novo pathway; L-methionine from L-homocysteine (MetH route): step 1/1.</text>
</comment>
<organism evidence="23">
    <name type="scientific">freshwater metagenome</name>
    <dbReference type="NCBI Taxonomy" id="449393"/>
    <lineage>
        <taxon>unclassified sequences</taxon>
        <taxon>metagenomes</taxon>
        <taxon>ecological metagenomes</taxon>
    </lineage>
</organism>
<evidence type="ECO:0000259" key="19">
    <source>
        <dbReference type="PROSITE" id="PS50972"/>
    </source>
</evidence>
<dbReference type="PROSITE" id="PS50970">
    <property type="entry name" value="HCY"/>
    <property type="match status" value="1"/>
</dbReference>
<dbReference type="Gene3D" id="3.20.20.330">
    <property type="entry name" value="Homocysteine-binding-like domain"/>
    <property type="match status" value="1"/>
</dbReference>
<dbReference type="PIRSF" id="PIRSF000381">
    <property type="entry name" value="MetH"/>
    <property type="match status" value="1"/>
</dbReference>
<evidence type="ECO:0000256" key="10">
    <source>
        <dbReference type="ARBA" id="ARBA00022691"/>
    </source>
</evidence>
<dbReference type="InterPro" id="IPR006158">
    <property type="entry name" value="Cobalamin-bd"/>
</dbReference>
<dbReference type="Pfam" id="PF02310">
    <property type="entry name" value="B12-binding"/>
    <property type="match status" value="1"/>
</dbReference>
<comment type="cofactor">
    <cofactor evidence="2">
        <name>methylcob(III)alamin</name>
        <dbReference type="ChEBI" id="CHEBI:28115"/>
    </cofactor>
</comment>
<dbReference type="GO" id="GO:0008270">
    <property type="term" value="F:zinc ion binding"/>
    <property type="evidence" value="ECO:0007669"/>
    <property type="project" value="InterPro"/>
</dbReference>
<dbReference type="GO" id="GO:0008705">
    <property type="term" value="F:methionine synthase activity"/>
    <property type="evidence" value="ECO:0007669"/>
    <property type="project" value="UniProtKB-EC"/>
</dbReference>
<keyword evidence="7" id="KW-0028">Amino-acid biosynthesis</keyword>
<dbReference type="InterPro" id="IPR037010">
    <property type="entry name" value="VitB12-dep_Met_synth_activ_sf"/>
</dbReference>
<dbReference type="GO" id="GO:0032259">
    <property type="term" value="P:methylation"/>
    <property type="evidence" value="ECO:0007669"/>
    <property type="project" value="UniProtKB-KW"/>
</dbReference>
<dbReference type="InterPro" id="IPR036724">
    <property type="entry name" value="Cobalamin-bd_sf"/>
</dbReference>
<evidence type="ECO:0000256" key="13">
    <source>
        <dbReference type="ARBA" id="ARBA00022833"/>
    </source>
</evidence>
<dbReference type="PROSITE" id="PS51332">
    <property type="entry name" value="B12_BINDING"/>
    <property type="match status" value="1"/>
</dbReference>
<dbReference type="Pfam" id="PF02574">
    <property type="entry name" value="S-methyl_trans"/>
    <property type="match status" value="1"/>
</dbReference>
<dbReference type="Pfam" id="PF00809">
    <property type="entry name" value="Pterin_bind"/>
    <property type="match status" value="1"/>
</dbReference>
<reference evidence="23" key="1">
    <citation type="submission" date="2020-05" db="EMBL/GenBank/DDBJ databases">
        <authorList>
            <person name="Chiriac C."/>
            <person name="Salcher M."/>
            <person name="Ghai R."/>
            <person name="Kavagutti S V."/>
        </authorList>
    </citation>
    <scope>NUCLEOTIDE SEQUENCE</scope>
</reference>
<evidence type="ECO:0000256" key="15">
    <source>
        <dbReference type="ARBA" id="ARBA00023285"/>
    </source>
</evidence>
<evidence type="ECO:0000256" key="14">
    <source>
        <dbReference type="ARBA" id="ARBA00023167"/>
    </source>
</evidence>
<keyword evidence="12" id="KW-0677">Repeat</keyword>
<dbReference type="PROSITE" id="PS51337">
    <property type="entry name" value="B12_BINDING_NTER"/>
    <property type="match status" value="1"/>
</dbReference>
<evidence type="ECO:0000313" key="23">
    <source>
        <dbReference type="EMBL" id="CAB4859776.1"/>
    </source>
</evidence>
<dbReference type="AlphaFoldDB" id="A0A6J7CPT9"/>
<dbReference type="InterPro" id="IPR000489">
    <property type="entry name" value="Pterin-binding_dom"/>
</dbReference>
<dbReference type="InterPro" id="IPR004223">
    <property type="entry name" value="VitB12-dep_Met_synth_activ_dom"/>
</dbReference>
<evidence type="ECO:0000256" key="1">
    <source>
        <dbReference type="ARBA" id="ARBA00001947"/>
    </source>
</evidence>
<evidence type="ECO:0000259" key="22">
    <source>
        <dbReference type="PROSITE" id="PS51337"/>
    </source>
</evidence>
<keyword evidence="14" id="KW-0486">Methionine biosynthesis</keyword>
<dbReference type="InterPro" id="IPR011005">
    <property type="entry name" value="Dihydropteroate_synth-like_sf"/>
</dbReference>
<dbReference type="GO" id="GO:0050667">
    <property type="term" value="P:homocysteine metabolic process"/>
    <property type="evidence" value="ECO:0007669"/>
    <property type="project" value="TreeGrafter"/>
</dbReference>
<dbReference type="UniPathway" id="UPA00051">
    <property type="reaction ID" value="UER00081"/>
</dbReference>
<dbReference type="EC" id="2.1.1.13" evidence="5"/>
<sequence length="1175" mass="129015">MLADAQGLTTAPQHLDSEPMSEFLRALSERVLVLDGGFGTWMQAYDLGPDDFGGLDLEGCNENLVATRPDLITAMHADYLATGCDAVETATFGAFGLVLNEYDIADRAYDLNVAAAKLAKDVATDFSTPDRPRWVVGSIGPGTRLPSLGAISFADLRNDYEVQASGLLAGGADVLLVETVYDLLQAKSALIACRRAMQAAGREVPLMVQVTMETTGRMLVGSEIGAALTALEAMRPDVIGMNCATGPQEMTEHLRYLAQHSQTFISCLPNAGLPSVVDGHTHYDLTPVQLADAHERFVTEFGVNIVGGCCGTTPEHIAAVVERVGGRAPMVRTPTLEPSCSSLYSQVPFDQEVAFLALGERTNANGSKKFRDAMLEEDWDSCVNMAREQVKEGAHVLDVCVDYVGRDGVADMREIAGRFATQAALPLVFDSTEPEVMEAGLQLFGGKAILNSANLEEGEAPGTRLDRVLRLASEYGAAVICLAIDEEGQARDLEWKMRVCKRIYDLAVNKYGIPPTDLFFDPLTFPLSAGTEDLRGDAIETIEAIRRIKSDLPGASTVLGLSNVSFGLKPAARHVLNSVFLDECRKAGLDAAIVHAARIMPLHKIDPRAIEVALDLIWNRRTDDYDPLMEFLEMFENVTAGAVEREDRSGWPVEQRLSNRIIDGEREGIEADLDEALAGGRAALSIINDVLLEGMKIVGERFATGEMQLPFVLQSAETMKKSVAYLEPHMEQADAGGKGVVVLGTVKGDVHDIGKNLVDIILTNNGYEVHNIGIKAPLSVFLDKAREVNADAIGMSGLLVKSTIIMREYLQEMNSLGFAGTPVMLGGAALTRSYVESDLRKIYEGRVFYGKDAFEGLRTMDTLMQGKKDGNLDPEFGRAEGAKRSTPRRSEQVEDEIEIPSRSDVATDVEIFKPPFLGHRVAKGIALDDIAAYINETALFRNQWQFRPEKGSGGSESDVEFKNRIRPILRAELDQAKAEGWLVPTVSWGYFPVNSEGSDLIIWSDDTRRTERMRMSFPRQRRAPFHCISDFFRSTDSGDADYAAFHVVTVGEEASIKERELFADDRYADYLRCHGLSVEMTEALAELWHRRIREDWGFADQDGPNLAGLFRQQYRGSRYSWGYPACPDLEEQGKLDELLDLGSIGVKITEEFQLTPEQSTSAIIVPHPEAKYFVV</sequence>
<dbReference type="GO" id="GO:0031419">
    <property type="term" value="F:cobalamin binding"/>
    <property type="evidence" value="ECO:0007669"/>
    <property type="project" value="UniProtKB-KW"/>
</dbReference>
<evidence type="ECO:0000256" key="3">
    <source>
        <dbReference type="ARBA" id="ARBA00005178"/>
    </source>
</evidence>
<dbReference type="FunFam" id="3.20.20.330:FF:000001">
    <property type="entry name" value="Methionine synthase"/>
    <property type="match status" value="1"/>
</dbReference>
<evidence type="ECO:0000256" key="2">
    <source>
        <dbReference type="ARBA" id="ARBA00001956"/>
    </source>
</evidence>
<keyword evidence="15" id="KW-0170">Cobalt</keyword>
<evidence type="ECO:0000256" key="11">
    <source>
        <dbReference type="ARBA" id="ARBA00022723"/>
    </source>
</evidence>
<dbReference type="SUPFAM" id="SSF56507">
    <property type="entry name" value="Methionine synthase activation domain-like"/>
    <property type="match status" value="1"/>
</dbReference>
<feature type="domain" description="B12-binding" evidence="21">
    <location>
        <begin position="738"/>
        <end position="874"/>
    </location>
</feature>
<dbReference type="Pfam" id="PF02965">
    <property type="entry name" value="Met_synt_B12"/>
    <property type="match status" value="1"/>
</dbReference>
<feature type="region of interest" description="Disordered" evidence="17">
    <location>
        <begin position="868"/>
        <end position="892"/>
    </location>
</feature>
<evidence type="ECO:0000256" key="4">
    <source>
        <dbReference type="ARBA" id="ARBA00010398"/>
    </source>
</evidence>
<evidence type="ECO:0000256" key="12">
    <source>
        <dbReference type="ARBA" id="ARBA00022737"/>
    </source>
</evidence>
<feature type="domain" description="Pterin-binding" evidence="19">
    <location>
        <begin position="355"/>
        <end position="614"/>
    </location>
</feature>
<feature type="domain" description="Hcy-binding" evidence="18">
    <location>
        <begin position="20"/>
        <end position="324"/>
    </location>
</feature>
<keyword evidence="10" id="KW-0949">S-adenosyl-L-methionine</keyword>
<dbReference type="PROSITE" id="PS50972">
    <property type="entry name" value="PTERIN_BINDING"/>
    <property type="match status" value="1"/>
</dbReference>
<evidence type="ECO:0000256" key="6">
    <source>
        <dbReference type="ARBA" id="ARBA00022603"/>
    </source>
</evidence>
<evidence type="ECO:0000256" key="7">
    <source>
        <dbReference type="ARBA" id="ARBA00022605"/>
    </source>
</evidence>
<evidence type="ECO:0000256" key="8">
    <source>
        <dbReference type="ARBA" id="ARBA00022628"/>
    </source>
</evidence>
<dbReference type="Pfam" id="PF02607">
    <property type="entry name" value="B12-binding_2"/>
    <property type="match status" value="1"/>
</dbReference>
<dbReference type="SUPFAM" id="SSF51717">
    <property type="entry name" value="Dihydropteroate synthetase-like"/>
    <property type="match status" value="1"/>
</dbReference>
<dbReference type="SUPFAM" id="SSF47644">
    <property type="entry name" value="Methionine synthase domain"/>
    <property type="match status" value="1"/>
</dbReference>
<accession>A0A6J7CPT9</accession>
<dbReference type="EMBL" id="CAFBLK010000041">
    <property type="protein sequence ID" value="CAB4859776.1"/>
    <property type="molecule type" value="Genomic_DNA"/>
</dbReference>
<dbReference type="CDD" id="cd00740">
    <property type="entry name" value="MeTr"/>
    <property type="match status" value="1"/>
</dbReference>
<keyword evidence="6" id="KW-0489">Methyltransferase</keyword>
<proteinExistence type="inferred from homology"/>
<dbReference type="Gene3D" id="1.10.1240.10">
    <property type="entry name" value="Methionine synthase domain"/>
    <property type="match status" value="1"/>
</dbReference>
<gene>
    <name evidence="23" type="ORF">UFOPK3317_00341</name>
</gene>
<dbReference type="InterPro" id="IPR011822">
    <property type="entry name" value="MetH"/>
</dbReference>
<comment type="similarity">
    <text evidence="4">Belongs to the vitamin-B12 dependent methionine synthase family.</text>
</comment>
<evidence type="ECO:0000259" key="18">
    <source>
        <dbReference type="PROSITE" id="PS50970"/>
    </source>
</evidence>
<keyword evidence="9" id="KW-0808">Transferase</keyword>
<dbReference type="Gene3D" id="3.10.196.10">
    <property type="entry name" value="Vitamin B12-dependent methionine synthase, activation domain"/>
    <property type="match status" value="1"/>
</dbReference>
<keyword evidence="8" id="KW-0846">Cobalamin</keyword>
<dbReference type="GO" id="GO:0046653">
    <property type="term" value="P:tetrahydrofolate metabolic process"/>
    <property type="evidence" value="ECO:0007669"/>
    <property type="project" value="TreeGrafter"/>
</dbReference>
<keyword evidence="13" id="KW-0862">Zinc</keyword>
<dbReference type="PANTHER" id="PTHR45833:SF1">
    <property type="entry name" value="METHIONINE SYNTHASE"/>
    <property type="match status" value="1"/>
</dbReference>
<dbReference type="InterPro" id="IPR003759">
    <property type="entry name" value="Cbl-bd_cap"/>
</dbReference>
<protein>
    <recommendedName>
        <fullName evidence="5">methionine synthase</fullName>
        <ecNumber evidence="5">2.1.1.13</ecNumber>
    </recommendedName>
    <alternativeName>
        <fullName evidence="16">5-methyltetrahydrofolate--homocysteine methyltransferase</fullName>
    </alternativeName>
</protein>
<dbReference type="Gene3D" id="3.20.20.20">
    <property type="entry name" value="Dihydropteroate synthase-like"/>
    <property type="match status" value="1"/>
</dbReference>
<evidence type="ECO:0000259" key="20">
    <source>
        <dbReference type="PROSITE" id="PS50974"/>
    </source>
</evidence>
<evidence type="ECO:0000256" key="5">
    <source>
        <dbReference type="ARBA" id="ARBA00012032"/>
    </source>
</evidence>
<dbReference type="FunFam" id="1.10.1240.10:FF:000002">
    <property type="entry name" value="Methionine synthase"/>
    <property type="match status" value="1"/>
</dbReference>
<dbReference type="SMART" id="SM01018">
    <property type="entry name" value="B12-binding_2"/>
    <property type="match status" value="1"/>
</dbReference>
<dbReference type="InterPro" id="IPR036594">
    <property type="entry name" value="Meth_synthase_dom"/>
</dbReference>
<feature type="domain" description="B12-binding N-terminal" evidence="22">
    <location>
        <begin position="644"/>
        <end position="738"/>
    </location>
</feature>
<dbReference type="GO" id="GO:0005829">
    <property type="term" value="C:cytosol"/>
    <property type="evidence" value="ECO:0007669"/>
    <property type="project" value="TreeGrafter"/>
</dbReference>
<dbReference type="InterPro" id="IPR050554">
    <property type="entry name" value="Met_Synthase/Corrinoid"/>
</dbReference>